<reference evidence="2" key="1">
    <citation type="submission" date="2011-09" db="EMBL/GenBank/DDBJ databases">
        <title>The permanent draft genome of Mucilaginibacter paludis DSM 18603.</title>
        <authorList>
            <consortium name="US DOE Joint Genome Institute (JGI-PGF)"/>
            <person name="Lucas S."/>
            <person name="Han J."/>
            <person name="Lapidus A."/>
            <person name="Bruce D."/>
            <person name="Goodwin L."/>
            <person name="Pitluck S."/>
            <person name="Peters L."/>
            <person name="Kyrpides N."/>
            <person name="Mavromatis K."/>
            <person name="Ivanova N."/>
            <person name="Mikhailova N."/>
            <person name="Held B."/>
            <person name="Detter J.C."/>
            <person name="Tapia R."/>
            <person name="Han C."/>
            <person name="Land M."/>
            <person name="Hauser L."/>
            <person name="Markowitz V."/>
            <person name="Cheng J.-F."/>
            <person name="Hugenholtz P."/>
            <person name="Woyke T."/>
            <person name="Wu D."/>
            <person name="Tindall B."/>
            <person name="Brambilla E."/>
            <person name="Klenk H.-P."/>
            <person name="Eisen J.A."/>
        </authorList>
    </citation>
    <scope>NUCLEOTIDE SEQUENCE [LARGE SCALE GENOMIC DNA]</scope>
    <source>
        <strain evidence="2">DSM 18603</strain>
    </source>
</reference>
<gene>
    <name evidence="2" type="ORF">Mucpa_1578</name>
</gene>
<keyword evidence="3" id="KW-1185">Reference proteome</keyword>
<dbReference type="EMBL" id="CM001403">
    <property type="protein sequence ID" value="EHQ25736.1"/>
    <property type="molecule type" value="Genomic_DNA"/>
</dbReference>
<accession>H1Y4A2</accession>
<organism evidence="2 3">
    <name type="scientific">Mucilaginibacter paludis DSM 18603</name>
    <dbReference type="NCBI Taxonomy" id="714943"/>
    <lineage>
        <taxon>Bacteria</taxon>
        <taxon>Pseudomonadati</taxon>
        <taxon>Bacteroidota</taxon>
        <taxon>Sphingobacteriia</taxon>
        <taxon>Sphingobacteriales</taxon>
        <taxon>Sphingobacteriaceae</taxon>
        <taxon>Mucilaginibacter</taxon>
    </lineage>
</organism>
<evidence type="ECO:0000313" key="2">
    <source>
        <dbReference type="EMBL" id="EHQ25736.1"/>
    </source>
</evidence>
<evidence type="ECO:0000313" key="3">
    <source>
        <dbReference type="Proteomes" id="UP000002774"/>
    </source>
</evidence>
<dbReference type="AlphaFoldDB" id="H1Y4A2"/>
<dbReference type="Gene3D" id="3.40.50.10610">
    <property type="entry name" value="ABC-type transport auxiliary lipoprotein component"/>
    <property type="match status" value="1"/>
</dbReference>
<sequence>MKQKLSLFIALTLLCTFKVFSQGSKQIFESPKLKECVKNHHLVAILPFDVKISYKKPPKDFSAEANRDQELKTGKSIQSGLYTYLLRKADKYTVTFQDIDKTNIMLKKLKLIDSLDSHTKDDIAKALGVDAVIFGRYDEQSTRTQAAAIATAVLFGFGGKTGDSSFTMSIGNGADGELLWRYYKKMNEGMFTSSEDVMEQQMKKLARNFPYSK</sequence>
<evidence type="ECO:0000256" key="1">
    <source>
        <dbReference type="SAM" id="SignalP"/>
    </source>
</evidence>
<dbReference type="RefSeq" id="WP_008505612.1">
    <property type="nucleotide sequence ID" value="NZ_CM001403.1"/>
</dbReference>
<feature type="signal peptide" evidence="1">
    <location>
        <begin position="1"/>
        <end position="21"/>
    </location>
</feature>
<protein>
    <submittedName>
        <fullName evidence="2">Secreted protein</fullName>
    </submittedName>
</protein>
<dbReference type="HOGENOM" id="CLU_110629_0_0_10"/>
<dbReference type="eggNOG" id="ENOG502ZAEC">
    <property type="taxonomic scope" value="Bacteria"/>
</dbReference>
<dbReference type="Proteomes" id="UP000002774">
    <property type="component" value="Chromosome"/>
</dbReference>
<dbReference type="STRING" id="714943.Mucpa_1578"/>
<dbReference type="OrthoDB" id="669636at2"/>
<name>H1Y4A2_9SPHI</name>
<proteinExistence type="predicted"/>
<keyword evidence="1" id="KW-0732">Signal</keyword>
<feature type="chain" id="PRO_5003557036" evidence="1">
    <location>
        <begin position="22"/>
        <end position="213"/>
    </location>
</feature>